<keyword evidence="1" id="KW-0472">Membrane</keyword>
<evidence type="ECO:0000313" key="4">
    <source>
        <dbReference type="EMBL" id="CDT44240.1"/>
    </source>
</evidence>
<dbReference type="Pfam" id="PF07314">
    <property type="entry name" value="Lit"/>
    <property type="match status" value="1"/>
</dbReference>
<sequence>MRKFLNVLFSVCISIVIIVGVINFTVGFKQLYYFDIDYLNISELSGLSKDDIKLNYDYLIDYNLNKNVSEFKLPTLKSSPQGKIHFEEVRNIFQNINKLAKVLLVVSLVGIILSVKNKNIKILKTTSITLIIMPLLLTVPILLNFEKSFIIFHKLLFRNDYWIFNPDLDPVINILPEEFFFHSGMMILILILLVSILLFVMYKLCKSLSKKIFQC</sequence>
<keyword evidence="1" id="KW-0812">Transmembrane</keyword>
<dbReference type="AlphaFoldDB" id="A0A069A140"/>
<feature type="transmembrane region" description="Helical" evidence="1">
    <location>
        <begin position="7"/>
        <end position="28"/>
    </location>
</feature>
<evidence type="ECO:0000313" key="3">
    <source>
        <dbReference type="EMBL" id="CDS84664.1"/>
    </source>
</evidence>
<protein>
    <submittedName>
        <fullName evidence="3">Putative membrane protein</fullName>
    </submittedName>
</protein>
<reference evidence="3" key="1">
    <citation type="submission" date="2014-07" db="EMBL/GenBank/DDBJ databases">
        <authorList>
            <person name="Monot Marc"/>
        </authorList>
    </citation>
    <scope>NUCLEOTIDE SEQUENCE</scope>
    <source>
        <strain evidence="4">7032989</strain>
        <strain evidence="3">7032994</strain>
    </source>
</reference>
<feature type="transmembrane region" description="Helical" evidence="1">
    <location>
        <begin position="127"/>
        <end position="145"/>
    </location>
</feature>
<feature type="transmembrane region" description="Helical" evidence="1">
    <location>
        <begin position="179"/>
        <end position="202"/>
    </location>
</feature>
<dbReference type="EMBL" id="LK932368">
    <property type="protein sequence ID" value="CDS84664.1"/>
    <property type="molecule type" value="Genomic_DNA"/>
</dbReference>
<organism evidence="3">
    <name type="scientific">Clostridioides difficile</name>
    <name type="common">Peptoclostridium difficile</name>
    <dbReference type="NCBI Taxonomy" id="1496"/>
    <lineage>
        <taxon>Bacteria</taxon>
        <taxon>Bacillati</taxon>
        <taxon>Bacillota</taxon>
        <taxon>Clostridia</taxon>
        <taxon>Peptostreptococcales</taxon>
        <taxon>Peptostreptococcaceae</taxon>
        <taxon>Clostridioides</taxon>
    </lineage>
</organism>
<name>A0A069A140_CLODI</name>
<dbReference type="RefSeq" id="WP_021366281.1">
    <property type="nucleotide sequence ID" value="NZ_BBYB01000201.1"/>
</dbReference>
<dbReference type="EMBL" id="LK933160">
    <property type="protein sequence ID" value="CDT44240.1"/>
    <property type="molecule type" value="Genomic_DNA"/>
</dbReference>
<dbReference type="EMBL" id="LK932482">
    <property type="protein sequence ID" value="CDS84211.1"/>
    <property type="molecule type" value="Genomic_DNA"/>
</dbReference>
<dbReference type="InterPro" id="IPR010178">
    <property type="entry name" value="Lit"/>
</dbReference>
<evidence type="ECO:0000313" key="2">
    <source>
        <dbReference type="EMBL" id="CDS84211.1"/>
    </source>
</evidence>
<evidence type="ECO:0000256" key="1">
    <source>
        <dbReference type="SAM" id="Phobius"/>
    </source>
</evidence>
<proteinExistence type="predicted"/>
<dbReference type="NCBIfam" id="TIGR01906">
    <property type="entry name" value="integ_TIGR01906"/>
    <property type="match status" value="1"/>
</dbReference>
<keyword evidence="1" id="KW-1133">Transmembrane helix</keyword>
<gene>
    <name evidence="4" type="ORF">BN1095_480018</name>
    <name evidence="2" type="ORF">BN1096_310024</name>
    <name evidence="3" type="ORF">BN1097_320023</name>
</gene>
<feature type="transmembrane region" description="Helical" evidence="1">
    <location>
        <begin position="99"/>
        <end position="115"/>
    </location>
</feature>
<accession>A0A069A140</accession>